<dbReference type="PANTHER" id="PTHR30458:SF0">
    <property type="entry name" value="1,2-PHENYLACETYL-COA EPOXIDASE, SUBUNIT C"/>
    <property type="match status" value="1"/>
</dbReference>
<dbReference type="SUPFAM" id="SSF47240">
    <property type="entry name" value="Ferritin-like"/>
    <property type="match status" value="1"/>
</dbReference>
<accession>A0ABV7FB14</accession>
<gene>
    <name evidence="1" type="ORF">ACFODX_04205</name>
</gene>
<dbReference type="RefSeq" id="WP_378116374.1">
    <property type="nucleotide sequence ID" value="NZ_JBHRTF010000002.1"/>
</dbReference>
<dbReference type="PANTHER" id="PTHR30458">
    <property type="entry name" value="PHENYLACETIC ACID DEGRADATION PROTEIN PAA"/>
    <property type="match status" value="1"/>
</dbReference>
<reference evidence="2" key="1">
    <citation type="journal article" date="2019" name="Int. J. Syst. Evol. Microbiol.">
        <title>The Global Catalogue of Microorganisms (GCM) 10K type strain sequencing project: providing services to taxonomists for standard genome sequencing and annotation.</title>
        <authorList>
            <consortium name="The Broad Institute Genomics Platform"/>
            <consortium name="The Broad Institute Genome Sequencing Center for Infectious Disease"/>
            <person name="Wu L."/>
            <person name="Ma J."/>
        </authorList>
    </citation>
    <scope>NUCLEOTIDE SEQUENCE [LARGE SCALE GENOMIC DNA]</scope>
    <source>
        <strain evidence="2">KCTC 52237</strain>
    </source>
</reference>
<keyword evidence="2" id="KW-1185">Reference proteome</keyword>
<evidence type="ECO:0000313" key="2">
    <source>
        <dbReference type="Proteomes" id="UP001595555"/>
    </source>
</evidence>
<evidence type="ECO:0000313" key="1">
    <source>
        <dbReference type="EMBL" id="MFC3114749.1"/>
    </source>
</evidence>
<dbReference type="Proteomes" id="UP001595555">
    <property type="component" value="Unassembled WGS sequence"/>
</dbReference>
<organism evidence="1 2">
    <name type="scientific">Cellvibrio fontiphilus</name>
    <dbReference type="NCBI Taxonomy" id="1815559"/>
    <lineage>
        <taxon>Bacteria</taxon>
        <taxon>Pseudomonadati</taxon>
        <taxon>Pseudomonadota</taxon>
        <taxon>Gammaproteobacteria</taxon>
        <taxon>Cellvibrionales</taxon>
        <taxon>Cellvibrionaceae</taxon>
        <taxon>Cellvibrio</taxon>
    </lineage>
</organism>
<dbReference type="InterPro" id="IPR007814">
    <property type="entry name" value="PaaA_PaaC"/>
</dbReference>
<sequence length="391" mass="44794">MERIIDQQFTIAPKYHQALLDWQAKHFPDMALLDKYWDKHFPGEKPFVLCAKTNPVKNDLIMQGKYRGRAKFQQARDMRGSMLYQALRIIKAQCSTELGSIQQHVDTVDASHSDYARFSVLRIMAEELRHAYQMFWVLSHDSSWASTGDKRIADNLMDELLAMDTGSHVLDAFNINFTDALDNIAFACFIDRVGKFQLSMQEEFAYAPMSASMRPMLKEEAFHLKTGWEVLREIAVNASLGIGQWQLADVQKKINLWYPRALEMFGNSEGGESNLQFSFKTISNAEAIQGYIKEVESLMQSLNASIIAAQHPDLSRSAIKERLLIDSPLYLPSTRFLRIRAASDTTSAQRVFDVRGKELALVDYSRYLQQVLPEKFLRTDFGRQYLAQFAS</sequence>
<dbReference type="InterPro" id="IPR052703">
    <property type="entry name" value="Aromatic_CoA_ox/epox"/>
</dbReference>
<proteinExistence type="predicted"/>
<name>A0ABV7FB14_9GAMM</name>
<dbReference type="Pfam" id="PF05138">
    <property type="entry name" value="PaaA_PaaC"/>
    <property type="match status" value="1"/>
</dbReference>
<comment type="caution">
    <text evidence="1">The sequence shown here is derived from an EMBL/GenBank/DDBJ whole genome shotgun (WGS) entry which is preliminary data.</text>
</comment>
<dbReference type="InterPro" id="IPR009078">
    <property type="entry name" value="Ferritin-like_SF"/>
</dbReference>
<protein>
    <submittedName>
        <fullName evidence="1">Phenylacetic acid catabolic protein</fullName>
    </submittedName>
</protein>
<dbReference type="Gene3D" id="1.10.620.20">
    <property type="entry name" value="Ribonucleotide Reductase, subunit A"/>
    <property type="match status" value="1"/>
</dbReference>
<dbReference type="InterPro" id="IPR012348">
    <property type="entry name" value="RNR-like"/>
</dbReference>
<dbReference type="EMBL" id="JBHRTF010000002">
    <property type="protein sequence ID" value="MFC3114749.1"/>
    <property type="molecule type" value="Genomic_DNA"/>
</dbReference>